<dbReference type="RefSeq" id="WP_184968303.1">
    <property type="nucleotide sequence ID" value="NZ_JACHIN010000010.1"/>
</dbReference>
<keyword evidence="3" id="KW-1185">Reference proteome</keyword>
<evidence type="ECO:0000313" key="3">
    <source>
        <dbReference type="Proteomes" id="UP000568380"/>
    </source>
</evidence>
<keyword evidence="1" id="KW-0812">Transmembrane</keyword>
<evidence type="ECO:0000256" key="1">
    <source>
        <dbReference type="SAM" id="Phobius"/>
    </source>
</evidence>
<name>A0A7W8EJ22_9ACTN</name>
<reference evidence="2 3" key="1">
    <citation type="submission" date="2020-08" db="EMBL/GenBank/DDBJ databases">
        <title>Genomic Encyclopedia of Type Strains, Phase IV (KMG-IV): sequencing the most valuable type-strain genomes for metagenomic binning, comparative biology and taxonomic classification.</title>
        <authorList>
            <person name="Goeker M."/>
        </authorList>
    </citation>
    <scope>NUCLEOTIDE SEQUENCE [LARGE SCALE GENOMIC DNA]</scope>
    <source>
        <strain evidence="2 3">DSM 45385</strain>
    </source>
</reference>
<keyword evidence="1" id="KW-1133">Transmembrane helix</keyword>
<proteinExistence type="predicted"/>
<sequence>MTWIFVAIGLGVAGIAVLVAAGVRVLSAARELSRELTLAEARISPAEGRLRGQIGMNKAVEG</sequence>
<gene>
    <name evidence="2" type="ORF">HNR40_006654</name>
</gene>
<evidence type="ECO:0000313" key="2">
    <source>
        <dbReference type="EMBL" id="MBB5081159.1"/>
    </source>
</evidence>
<dbReference type="AlphaFoldDB" id="A0A7W8EJ22"/>
<dbReference type="Proteomes" id="UP000568380">
    <property type="component" value="Unassembled WGS sequence"/>
</dbReference>
<keyword evidence="1" id="KW-0472">Membrane</keyword>
<comment type="caution">
    <text evidence="2">The sequence shown here is derived from an EMBL/GenBank/DDBJ whole genome shotgun (WGS) entry which is preliminary data.</text>
</comment>
<accession>A0A7W8EJ22</accession>
<organism evidence="2 3">
    <name type="scientific">Nonomuraea endophytica</name>
    <dbReference type="NCBI Taxonomy" id="714136"/>
    <lineage>
        <taxon>Bacteria</taxon>
        <taxon>Bacillati</taxon>
        <taxon>Actinomycetota</taxon>
        <taxon>Actinomycetes</taxon>
        <taxon>Streptosporangiales</taxon>
        <taxon>Streptosporangiaceae</taxon>
        <taxon>Nonomuraea</taxon>
    </lineage>
</organism>
<protein>
    <submittedName>
        <fullName evidence="2">Uncharacterized protein</fullName>
    </submittedName>
</protein>
<feature type="transmembrane region" description="Helical" evidence="1">
    <location>
        <begin position="6"/>
        <end position="26"/>
    </location>
</feature>
<dbReference type="EMBL" id="JACHIN010000010">
    <property type="protein sequence ID" value="MBB5081159.1"/>
    <property type="molecule type" value="Genomic_DNA"/>
</dbReference>